<accession>A0A1X7LP89</accession>
<dbReference type="AlphaFoldDB" id="A0A1X7LP89"/>
<proteinExistence type="predicted"/>
<dbReference type="EMBL" id="FXAZ01000006">
    <property type="protein sequence ID" value="SMG55153.1"/>
    <property type="molecule type" value="Genomic_DNA"/>
</dbReference>
<dbReference type="InterPro" id="IPR050261">
    <property type="entry name" value="FrsA_esterase"/>
</dbReference>
<dbReference type="STRING" id="1852522.SAMN06295960_3825"/>
<feature type="domain" description="Serine aminopeptidase S33" evidence="2">
    <location>
        <begin position="43"/>
        <end position="151"/>
    </location>
</feature>
<dbReference type="InterPro" id="IPR029058">
    <property type="entry name" value="AB_hydrolase_fold"/>
</dbReference>
<dbReference type="Gene3D" id="3.40.50.1820">
    <property type="entry name" value="alpha/beta hydrolase"/>
    <property type="match status" value="1"/>
</dbReference>
<name>A0A1X7LP89_9BACL</name>
<keyword evidence="1" id="KW-0378">Hydrolase</keyword>
<dbReference type="OrthoDB" id="9780269at2"/>
<evidence type="ECO:0000259" key="2">
    <source>
        <dbReference type="Pfam" id="PF12146"/>
    </source>
</evidence>
<gene>
    <name evidence="3" type="ORF">SAMN06295960_3825</name>
</gene>
<dbReference type="InterPro" id="IPR022742">
    <property type="entry name" value="Hydrolase_4"/>
</dbReference>
<dbReference type="RefSeq" id="WP_085496924.1">
    <property type="nucleotide sequence ID" value="NZ_FXAZ01000006.1"/>
</dbReference>
<evidence type="ECO:0000256" key="1">
    <source>
        <dbReference type="ARBA" id="ARBA00022801"/>
    </source>
</evidence>
<dbReference type="SUPFAM" id="SSF53474">
    <property type="entry name" value="alpha/beta-Hydrolases"/>
    <property type="match status" value="1"/>
</dbReference>
<dbReference type="Proteomes" id="UP000193834">
    <property type="component" value="Unassembled WGS sequence"/>
</dbReference>
<organism evidence="3 4">
    <name type="scientific">Paenibacillus aquistagni</name>
    <dbReference type="NCBI Taxonomy" id="1852522"/>
    <lineage>
        <taxon>Bacteria</taxon>
        <taxon>Bacillati</taxon>
        <taxon>Bacillota</taxon>
        <taxon>Bacilli</taxon>
        <taxon>Bacillales</taxon>
        <taxon>Paenibacillaceae</taxon>
        <taxon>Paenibacillus</taxon>
    </lineage>
</organism>
<evidence type="ECO:0000313" key="3">
    <source>
        <dbReference type="EMBL" id="SMG55153.1"/>
    </source>
</evidence>
<sequence>MERFVEVKWQDERLAVSVHYPPQRQPYEERAEEGKVSRVPLTIICHGFVGSRIGVDRLFVNAARRLANDGHLVLRFDYAGCGESTGEYGALGIDAMIEQTQAILDYALQCSDVDPQRVTLIGHSLGGAVALLTAVRDPRIKRLALWSPVAYPFNDIVNILGRDRYDEAVKTGRTEYLGYSFTPAYFEALGKHQPFQEAPKFQGDVLLIHGTSDEVIPADYSFLYQKVFWMRSDGQCDKEIIFQADHTYSHGSHREEVYERTMEWLAKWEKRQQQWAHWSI</sequence>
<dbReference type="GO" id="GO:0052689">
    <property type="term" value="F:carboxylic ester hydrolase activity"/>
    <property type="evidence" value="ECO:0007669"/>
    <property type="project" value="UniProtKB-ARBA"/>
</dbReference>
<dbReference type="Pfam" id="PF12146">
    <property type="entry name" value="Hydrolase_4"/>
    <property type="match status" value="1"/>
</dbReference>
<keyword evidence="4" id="KW-1185">Reference proteome</keyword>
<dbReference type="PANTHER" id="PTHR22946:SF9">
    <property type="entry name" value="POLYKETIDE TRANSFERASE AF380"/>
    <property type="match status" value="1"/>
</dbReference>
<dbReference type="PANTHER" id="PTHR22946">
    <property type="entry name" value="DIENELACTONE HYDROLASE DOMAIN-CONTAINING PROTEIN-RELATED"/>
    <property type="match status" value="1"/>
</dbReference>
<evidence type="ECO:0000313" key="4">
    <source>
        <dbReference type="Proteomes" id="UP000193834"/>
    </source>
</evidence>
<reference evidence="3 4" key="1">
    <citation type="submission" date="2017-04" db="EMBL/GenBank/DDBJ databases">
        <authorList>
            <person name="Afonso C.L."/>
            <person name="Miller P.J."/>
            <person name="Scott M.A."/>
            <person name="Spackman E."/>
            <person name="Goraichik I."/>
            <person name="Dimitrov K.M."/>
            <person name="Suarez D.L."/>
            <person name="Swayne D.E."/>
        </authorList>
    </citation>
    <scope>NUCLEOTIDE SEQUENCE [LARGE SCALE GENOMIC DNA]</scope>
    <source>
        <strain evidence="3 4">11</strain>
    </source>
</reference>
<protein>
    <recommendedName>
        <fullName evidence="2">Serine aminopeptidase S33 domain-containing protein</fullName>
    </recommendedName>
</protein>